<dbReference type="InterPro" id="IPR050287">
    <property type="entry name" value="MTA/SAH_deaminase"/>
</dbReference>
<protein>
    <submittedName>
        <fullName evidence="3">5-methylthioadenosine/S-adenosylhomocysteine deaminase</fullName>
    </submittedName>
</protein>
<dbReference type="InterPro" id="IPR032466">
    <property type="entry name" value="Metal_Hydrolase"/>
</dbReference>
<dbReference type="Pfam" id="PF01979">
    <property type="entry name" value="Amidohydro_1"/>
    <property type="match status" value="1"/>
</dbReference>
<gene>
    <name evidence="3" type="primary">mtaD</name>
    <name evidence="3" type="ORF">Abiwalacus_00460</name>
</gene>
<evidence type="ECO:0000313" key="3">
    <source>
        <dbReference type="EMBL" id="BDL42472.1"/>
    </source>
</evidence>
<dbReference type="Gene3D" id="2.30.40.10">
    <property type="entry name" value="Urease, subunit C, domain 1"/>
    <property type="match status" value="1"/>
</dbReference>
<dbReference type="SUPFAM" id="SSF51338">
    <property type="entry name" value="Composite domain of metallo-dependent hydrolases"/>
    <property type="match status" value="1"/>
</dbReference>
<organism evidence="3 4">
    <name type="scientific">Akkermansia biwaensis</name>
    <dbReference type="NCBI Taxonomy" id="2946555"/>
    <lineage>
        <taxon>Bacteria</taxon>
        <taxon>Pseudomonadati</taxon>
        <taxon>Verrucomicrobiota</taxon>
        <taxon>Verrucomicrobiia</taxon>
        <taxon>Verrucomicrobiales</taxon>
        <taxon>Akkermansiaceae</taxon>
        <taxon>Akkermansia</taxon>
    </lineage>
</organism>
<dbReference type="InterPro" id="IPR006680">
    <property type="entry name" value="Amidohydro-rel"/>
</dbReference>
<dbReference type="SUPFAM" id="SSF51556">
    <property type="entry name" value="Metallo-dependent hydrolases"/>
    <property type="match status" value="1"/>
</dbReference>
<dbReference type="PANTHER" id="PTHR43794:SF11">
    <property type="entry name" value="AMIDOHYDROLASE-RELATED DOMAIN-CONTAINING PROTEIN"/>
    <property type="match status" value="1"/>
</dbReference>
<keyword evidence="1" id="KW-0378">Hydrolase</keyword>
<sequence>MHEIMPDGGMKLLKPAFYATFCGMEKQTCDLLVTASRLITGTEQPGVDGKAGVAVRDGKILETGPAEKLEAAWMPAVRRDLGNALLMPGLVNAHTHVPMTFLRGFADDLPLMEWLTKHIFPVEAHLTDRIVSLGARLGMYEMMRTGTTAFVDSYLLEINVLQEAERMGMRCAGGEVLFAFPSPAYDGWNGAEALYREQAARFGGCGRVQLAVMPHSVYTTSDDVLRRSMQLAEELDLMLHIHLSESAGEVGQCRSLHQDRRPVAYARDMGLLNERAVLAHMVDVTDEELETVAASGAAIVHNPVSNLKLASGLARVQGMLKAGIPVSLGTDGACSNNSLDMFETMKLAAILAKGCTGDATAVPAMKALGMATVEGARIFRTPGLGTLAPGAPADMIALDLDEPNLFPIFNEVSHAVYAASGKDCVFTMVDGRVLYDDGSYTDGLYADTAAEMQDLVEWVKGKE</sequence>
<accession>A0ABM7ZCQ3</accession>
<evidence type="ECO:0000313" key="4">
    <source>
        <dbReference type="Proteomes" id="UP001062263"/>
    </source>
</evidence>
<name>A0ABM7ZCQ3_9BACT</name>
<proteinExistence type="predicted"/>
<feature type="domain" description="Amidohydrolase-related" evidence="2">
    <location>
        <begin position="86"/>
        <end position="433"/>
    </location>
</feature>
<keyword evidence="4" id="KW-1185">Reference proteome</keyword>
<dbReference type="PANTHER" id="PTHR43794">
    <property type="entry name" value="AMINOHYDROLASE SSNA-RELATED"/>
    <property type="match status" value="1"/>
</dbReference>
<dbReference type="CDD" id="cd01298">
    <property type="entry name" value="ATZ_TRZ_like"/>
    <property type="match status" value="1"/>
</dbReference>
<dbReference type="EMBL" id="AP025943">
    <property type="protein sequence ID" value="BDL42472.1"/>
    <property type="molecule type" value="Genomic_DNA"/>
</dbReference>
<dbReference type="Proteomes" id="UP001062263">
    <property type="component" value="Chromosome"/>
</dbReference>
<reference evidence="3" key="1">
    <citation type="submission" date="2022-06" db="EMBL/GenBank/DDBJ databases">
        <title>Akkermansia biwalacus sp. nov., an anaerobic mucin-degrading bacterium isolated from human intestine.</title>
        <authorList>
            <person name="Kobayashi Y."/>
            <person name="Inoue S."/>
            <person name="Kawahara T."/>
            <person name="Kohda N."/>
        </authorList>
    </citation>
    <scope>NUCLEOTIDE SEQUENCE</scope>
    <source>
        <strain evidence="3">WON2089</strain>
    </source>
</reference>
<dbReference type="InterPro" id="IPR011059">
    <property type="entry name" value="Metal-dep_hydrolase_composite"/>
</dbReference>
<evidence type="ECO:0000259" key="2">
    <source>
        <dbReference type="Pfam" id="PF01979"/>
    </source>
</evidence>
<dbReference type="Gene3D" id="3.20.20.140">
    <property type="entry name" value="Metal-dependent hydrolases"/>
    <property type="match status" value="1"/>
</dbReference>
<evidence type="ECO:0000256" key="1">
    <source>
        <dbReference type="ARBA" id="ARBA00022801"/>
    </source>
</evidence>